<feature type="region of interest" description="Disordered" evidence="1">
    <location>
        <begin position="21"/>
        <end position="116"/>
    </location>
</feature>
<name>A0A9N9WEE7_9NEOP</name>
<accession>A0A9N9WEE7</accession>
<reference evidence="2" key="1">
    <citation type="submission" date="2021-12" db="EMBL/GenBank/DDBJ databases">
        <authorList>
            <person name="King R."/>
        </authorList>
    </citation>
    <scope>NUCLEOTIDE SEQUENCE</scope>
</reference>
<evidence type="ECO:0000256" key="1">
    <source>
        <dbReference type="SAM" id="MobiDB-lite"/>
    </source>
</evidence>
<evidence type="ECO:0000313" key="3">
    <source>
        <dbReference type="Proteomes" id="UP001153714"/>
    </source>
</evidence>
<dbReference type="Proteomes" id="UP001153714">
    <property type="component" value="Chromosome 20"/>
</dbReference>
<dbReference type="AlphaFoldDB" id="A0A9N9WEE7"/>
<evidence type="ECO:0000313" key="2">
    <source>
        <dbReference type="EMBL" id="CAG9789619.1"/>
    </source>
</evidence>
<protein>
    <submittedName>
        <fullName evidence="2">Uncharacterized protein</fullName>
    </submittedName>
</protein>
<proteinExistence type="predicted"/>
<dbReference type="EMBL" id="OU893351">
    <property type="protein sequence ID" value="CAG9789619.1"/>
    <property type="molecule type" value="Genomic_DNA"/>
</dbReference>
<feature type="compositionally biased region" description="Pro residues" evidence="1">
    <location>
        <begin position="86"/>
        <end position="106"/>
    </location>
</feature>
<gene>
    <name evidence="2" type="ORF">DIATSA_LOCUS7338</name>
</gene>
<feature type="compositionally biased region" description="Basic and acidic residues" evidence="1">
    <location>
        <begin position="36"/>
        <end position="47"/>
    </location>
</feature>
<sequence length="138" mass="15701">MESRQRASREQFSIMIEFMERHGDNLRPHSGVQGRLKSDQMWKERQSSEVPFEPSQREDIHVEVPCSQNTTSRVPSPPDTLRGISPLPPVPTPSSPRRTPSPPKSPPVQTQRLSRTTSDALIDYYYYSAPIITKGVKE</sequence>
<dbReference type="OrthoDB" id="6437871at2759"/>
<organism evidence="2 3">
    <name type="scientific">Diatraea saccharalis</name>
    <name type="common">sugarcane borer</name>
    <dbReference type="NCBI Taxonomy" id="40085"/>
    <lineage>
        <taxon>Eukaryota</taxon>
        <taxon>Metazoa</taxon>
        <taxon>Ecdysozoa</taxon>
        <taxon>Arthropoda</taxon>
        <taxon>Hexapoda</taxon>
        <taxon>Insecta</taxon>
        <taxon>Pterygota</taxon>
        <taxon>Neoptera</taxon>
        <taxon>Endopterygota</taxon>
        <taxon>Lepidoptera</taxon>
        <taxon>Glossata</taxon>
        <taxon>Ditrysia</taxon>
        <taxon>Pyraloidea</taxon>
        <taxon>Crambidae</taxon>
        <taxon>Crambinae</taxon>
        <taxon>Diatraea</taxon>
    </lineage>
</organism>
<keyword evidence="3" id="KW-1185">Reference proteome</keyword>
<reference evidence="2" key="2">
    <citation type="submission" date="2022-10" db="EMBL/GenBank/DDBJ databases">
        <authorList>
            <consortium name="ENA_rothamsted_submissions"/>
            <consortium name="culmorum"/>
            <person name="King R."/>
        </authorList>
    </citation>
    <scope>NUCLEOTIDE SEQUENCE</scope>
</reference>